<proteinExistence type="predicted"/>
<dbReference type="RefSeq" id="WP_354405253.1">
    <property type="nucleotide sequence ID" value="NZ_JBEPNW010000008.1"/>
</dbReference>
<keyword evidence="2" id="KW-1185">Reference proteome</keyword>
<accession>A0ABV2NU91</accession>
<dbReference type="EMBL" id="JBEPNW010000008">
    <property type="protein sequence ID" value="MET3870065.1"/>
    <property type="molecule type" value="Genomic_DNA"/>
</dbReference>
<name>A0ABV2NU91_9HYPH</name>
<evidence type="ECO:0000313" key="1">
    <source>
        <dbReference type="EMBL" id="MET3870065.1"/>
    </source>
</evidence>
<dbReference type="Proteomes" id="UP001549119">
    <property type="component" value="Unassembled WGS sequence"/>
</dbReference>
<gene>
    <name evidence="1" type="ORF">ABIC20_007450</name>
</gene>
<reference evidence="1 2" key="1">
    <citation type="submission" date="2024-06" db="EMBL/GenBank/DDBJ databases">
        <title>Genomics of switchgrass bacterial isolates.</title>
        <authorList>
            <person name="Shade A."/>
        </authorList>
    </citation>
    <scope>NUCLEOTIDE SEQUENCE [LARGE SCALE GENOMIC DNA]</scope>
    <source>
        <strain evidence="1 2">PvP084</strain>
    </source>
</reference>
<sequence length="69" mass="7831">MLMPNMASQARVKRLREQRKASGEVETNVWVPAHLRSAIDRAVEAGKFPNRRLAIVHALEATFSETKQM</sequence>
<evidence type="ECO:0000313" key="2">
    <source>
        <dbReference type="Proteomes" id="UP001549119"/>
    </source>
</evidence>
<organism evidence="1 2">
    <name type="scientific">Methylobacterium radiotolerans</name>
    <dbReference type="NCBI Taxonomy" id="31998"/>
    <lineage>
        <taxon>Bacteria</taxon>
        <taxon>Pseudomonadati</taxon>
        <taxon>Pseudomonadota</taxon>
        <taxon>Alphaproteobacteria</taxon>
        <taxon>Hyphomicrobiales</taxon>
        <taxon>Methylobacteriaceae</taxon>
        <taxon>Methylobacterium</taxon>
    </lineage>
</organism>
<protein>
    <submittedName>
        <fullName evidence="1">Uncharacterized protein</fullName>
    </submittedName>
</protein>
<comment type="caution">
    <text evidence="1">The sequence shown here is derived from an EMBL/GenBank/DDBJ whole genome shotgun (WGS) entry which is preliminary data.</text>
</comment>